<organism evidence="2 3">
    <name type="scientific">Microbispora maris</name>
    <dbReference type="NCBI Taxonomy" id="3144104"/>
    <lineage>
        <taxon>Bacteria</taxon>
        <taxon>Bacillati</taxon>
        <taxon>Actinomycetota</taxon>
        <taxon>Actinomycetes</taxon>
        <taxon>Streptosporangiales</taxon>
        <taxon>Streptosporangiaceae</taxon>
        <taxon>Microbispora</taxon>
    </lineage>
</organism>
<dbReference type="PANTHER" id="PTHR43245:SF23">
    <property type="entry name" value="NAD(P)-BINDING DOMAIN-CONTAINING PROTEIN"/>
    <property type="match status" value="1"/>
</dbReference>
<comment type="caution">
    <text evidence="2">The sequence shown here is derived from an EMBL/GenBank/DDBJ whole genome shotgun (WGS) entry which is preliminary data.</text>
</comment>
<evidence type="ECO:0000313" key="2">
    <source>
        <dbReference type="EMBL" id="MEN3541155.1"/>
    </source>
</evidence>
<protein>
    <submittedName>
        <fullName evidence="2">NAD(P)-dependent oxidoreductase</fullName>
    </submittedName>
</protein>
<dbReference type="InterPro" id="IPR001509">
    <property type="entry name" value="Epimerase_deHydtase"/>
</dbReference>
<dbReference type="RefSeq" id="WP_346230986.1">
    <property type="nucleotide sequence ID" value="NZ_JBDJAW010000078.1"/>
</dbReference>
<proteinExistence type="predicted"/>
<gene>
    <name evidence="2" type="ORF">AAH991_39000</name>
</gene>
<dbReference type="Gene3D" id="3.40.50.720">
    <property type="entry name" value="NAD(P)-binding Rossmann-like Domain"/>
    <property type="match status" value="1"/>
</dbReference>
<feature type="domain" description="NAD-dependent epimerase/dehydratase" evidence="1">
    <location>
        <begin position="3"/>
        <end position="235"/>
    </location>
</feature>
<dbReference type="CDD" id="cd08946">
    <property type="entry name" value="SDR_e"/>
    <property type="match status" value="1"/>
</dbReference>
<evidence type="ECO:0000259" key="1">
    <source>
        <dbReference type="Pfam" id="PF01370"/>
    </source>
</evidence>
<dbReference type="Proteomes" id="UP001447516">
    <property type="component" value="Unassembled WGS sequence"/>
</dbReference>
<evidence type="ECO:0000313" key="3">
    <source>
        <dbReference type="Proteomes" id="UP001447516"/>
    </source>
</evidence>
<dbReference type="InterPro" id="IPR036291">
    <property type="entry name" value="NAD(P)-bd_dom_sf"/>
</dbReference>
<dbReference type="EMBL" id="JBDJAW010000078">
    <property type="protein sequence ID" value="MEN3541155.1"/>
    <property type="molecule type" value="Genomic_DNA"/>
</dbReference>
<keyword evidence="3" id="KW-1185">Reference proteome</keyword>
<accession>A0ABV0B5C4</accession>
<dbReference type="Pfam" id="PF01370">
    <property type="entry name" value="Epimerase"/>
    <property type="match status" value="1"/>
</dbReference>
<dbReference type="PANTHER" id="PTHR43245">
    <property type="entry name" value="BIFUNCTIONAL POLYMYXIN RESISTANCE PROTEIN ARNA"/>
    <property type="match status" value="1"/>
</dbReference>
<dbReference type="SUPFAM" id="SSF51735">
    <property type="entry name" value="NAD(P)-binding Rossmann-fold domains"/>
    <property type="match status" value="1"/>
</dbReference>
<sequence>MRIVLLGGAGYIGAVATRHLAALGHHVTVVDGLIYQRDDDPARLLPGAAAFVHADLRDPAALRDAVAGASAVVHLGGLVGEPACAVDERLAVELNYASPVIAAQAAIDEAVPHYVFFSSCSVYGSREGTVDEDTTPNPLGIYARTKVLAERRLTGMLAGRAALTTLRLATVHGRSPRQRLDSVANRMAAQAAWHGHIPLNGGAQRRPLVHVADVAHVLAAALATPAAEPRVFNVGSDERNYTIADIAETVQAAVPGARIERGPERDETDARDYRVSFAKLAAAFPHAACPTSLSTGVKEVADAVAGKEVGDPDQEEYDNHRGLIASRRAGRIAALRSAACDRLHAEYAAIDRSAR</sequence>
<name>A0ABV0B5C4_9ACTN</name>
<dbReference type="InterPro" id="IPR050177">
    <property type="entry name" value="Lipid_A_modif_metabolic_enz"/>
</dbReference>
<reference evidence="2 3" key="1">
    <citation type="submission" date="2024-05" db="EMBL/GenBank/DDBJ databases">
        <title>Microbispora sp.ZYX-F-249.</title>
        <authorList>
            <person name="Xie H."/>
        </authorList>
    </citation>
    <scope>NUCLEOTIDE SEQUENCE [LARGE SCALE GENOMIC DNA]</scope>
    <source>
        <strain evidence="2 3">ZYX-F-249</strain>
    </source>
</reference>